<organism evidence="4 5">
    <name type="scientific">Arthrobacter russicus</name>
    <dbReference type="NCBI Taxonomy" id="172040"/>
    <lineage>
        <taxon>Bacteria</taxon>
        <taxon>Bacillati</taxon>
        <taxon>Actinomycetota</taxon>
        <taxon>Actinomycetes</taxon>
        <taxon>Micrococcales</taxon>
        <taxon>Micrococcaceae</taxon>
        <taxon>Arthrobacter</taxon>
    </lineage>
</organism>
<accession>A0ABU1JBK6</accession>
<dbReference type="EMBL" id="JAVDQF010000001">
    <property type="protein sequence ID" value="MDR6269534.1"/>
    <property type="molecule type" value="Genomic_DNA"/>
</dbReference>
<keyword evidence="2" id="KW-0012">Acyltransferase</keyword>
<gene>
    <name evidence="4" type="ORF">JOE69_001772</name>
</gene>
<protein>
    <submittedName>
        <fullName evidence="4">GNAT superfamily N-acetyltransferase</fullName>
    </submittedName>
</protein>
<sequence>MSFLVRQTSLDDAEPLVTMHLAAHREAYARLLPEAAFAAREARIPERVERQRGIIRDAHSHWIAVDDDGVLGFAHAGPPRDDADGGWPPPEDYELYGLYVLARGHGLGVAQELVGRAIGDRPAYLWVLDDNPKAQAFYRKSGFVRNQAKRELPAEWYGLSEVQMVRR</sequence>
<keyword evidence="1" id="KW-0808">Transferase</keyword>
<dbReference type="SUPFAM" id="SSF55729">
    <property type="entry name" value="Acyl-CoA N-acyltransferases (Nat)"/>
    <property type="match status" value="1"/>
</dbReference>
<dbReference type="InterPro" id="IPR050832">
    <property type="entry name" value="Bact_Acetyltransf"/>
</dbReference>
<reference evidence="4 5" key="1">
    <citation type="submission" date="2023-07" db="EMBL/GenBank/DDBJ databases">
        <title>Sequencing the genomes of 1000 actinobacteria strains.</title>
        <authorList>
            <person name="Klenk H.-P."/>
        </authorList>
    </citation>
    <scope>NUCLEOTIDE SEQUENCE [LARGE SCALE GENOMIC DNA]</scope>
    <source>
        <strain evidence="4 5">DSM 14555</strain>
    </source>
</reference>
<dbReference type="InterPro" id="IPR000182">
    <property type="entry name" value="GNAT_dom"/>
</dbReference>
<dbReference type="PANTHER" id="PTHR43877">
    <property type="entry name" value="AMINOALKYLPHOSPHONATE N-ACETYLTRANSFERASE-RELATED-RELATED"/>
    <property type="match status" value="1"/>
</dbReference>
<dbReference type="Pfam" id="PF00583">
    <property type="entry name" value="Acetyltransf_1"/>
    <property type="match status" value="1"/>
</dbReference>
<evidence type="ECO:0000313" key="5">
    <source>
        <dbReference type="Proteomes" id="UP001185069"/>
    </source>
</evidence>
<dbReference type="Gene3D" id="3.40.630.30">
    <property type="match status" value="1"/>
</dbReference>
<dbReference type="Proteomes" id="UP001185069">
    <property type="component" value="Unassembled WGS sequence"/>
</dbReference>
<evidence type="ECO:0000256" key="2">
    <source>
        <dbReference type="ARBA" id="ARBA00023315"/>
    </source>
</evidence>
<evidence type="ECO:0000313" key="4">
    <source>
        <dbReference type="EMBL" id="MDR6269534.1"/>
    </source>
</evidence>
<evidence type="ECO:0000256" key="1">
    <source>
        <dbReference type="ARBA" id="ARBA00022679"/>
    </source>
</evidence>
<feature type="domain" description="N-acetyltransferase" evidence="3">
    <location>
        <begin position="3"/>
        <end position="167"/>
    </location>
</feature>
<proteinExistence type="predicted"/>
<dbReference type="PROSITE" id="PS51186">
    <property type="entry name" value="GNAT"/>
    <property type="match status" value="1"/>
</dbReference>
<name>A0ABU1JBK6_9MICC</name>
<evidence type="ECO:0000259" key="3">
    <source>
        <dbReference type="PROSITE" id="PS51186"/>
    </source>
</evidence>
<keyword evidence="5" id="KW-1185">Reference proteome</keyword>
<dbReference type="RefSeq" id="WP_296362824.1">
    <property type="nucleotide sequence ID" value="NZ_BAAAHY010000005.1"/>
</dbReference>
<dbReference type="InterPro" id="IPR016181">
    <property type="entry name" value="Acyl_CoA_acyltransferase"/>
</dbReference>
<comment type="caution">
    <text evidence="4">The sequence shown here is derived from an EMBL/GenBank/DDBJ whole genome shotgun (WGS) entry which is preliminary data.</text>
</comment>
<dbReference type="PANTHER" id="PTHR43877:SF1">
    <property type="entry name" value="ACETYLTRANSFERASE"/>
    <property type="match status" value="1"/>
</dbReference>